<dbReference type="Proteomes" id="UP000243807">
    <property type="component" value="Chromosome"/>
</dbReference>
<keyword evidence="4 8" id="KW-0812">Transmembrane</keyword>
<dbReference type="CDD" id="cd01127">
    <property type="entry name" value="TrwB_TraG_TraD_VirD4"/>
    <property type="match status" value="1"/>
</dbReference>
<comment type="subcellular location">
    <subcellularLocation>
        <location evidence="1">Cell membrane</location>
        <topology evidence="1">Multi-pass membrane protein</topology>
    </subcellularLocation>
</comment>
<dbReference type="GO" id="GO:0005886">
    <property type="term" value="C:plasma membrane"/>
    <property type="evidence" value="ECO:0007669"/>
    <property type="project" value="UniProtKB-SubCell"/>
</dbReference>
<evidence type="ECO:0000256" key="6">
    <source>
        <dbReference type="ARBA" id="ARBA00023136"/>
    </source>
</evidence>
<evidence type="ECO:0000256" key="4">
    <source>
        <dbReference type="ARBA" id="ARBA00022692"/>
    </source>
</evidence>
<dbReference type="InterPro" id="IPR027417">
    <property type="entry name" value="P-loop_NTPase"/>
</dbReference>
<evidence type="ECO:0008006" key="11">
    <source>
        <dbReference type="Google" id="ProtNLM"/>
    </source>
</evidence>
<feature type="transmembrane region" description="Helical" evidence="8">
    <location>
        <begin position="21"/>
        <end position="41"/>
    </location>
</feature>
<gene>
    <name evidence="9" type="ORF">BW247_01115</name>
</gene>
<dbReference type="STRING" id="1765967.BW247_01115"/>
<accession>A0A1P8UDM2</accession>
<proteinExistence type="inferred from homology"/>
<dbReference type="EMBL" id="CP019434">
    <property type="protein sequence ID" value="APZ41869.1"/>
    <property type="molecule type" value="Genomic_DNA"/>
</dbReference>
<evidence type="ECO:0000256" key="5">
    <source>
        <dbReference type="ARBA" id="ARBA00022989"/>
    </source>
</evidence>
<dbReference type="KEGG" id="afy:BW247_01115"/>
<evidence type="ECO:0000256" key="2">
    <source>
        <dbReference type="ARBA" id="ARBA00008806"/>
    </source>
</evidence>
<evidence type="ECO:0000256" key="3">
    <source>
        <dbReference type="ARBA" id="ARBA00022475"/>
    </source>
</evidence>
<reference evidence="9 10" key="1">
    <citation type="submission" date="2017-01" db="EMBL/GenBank/DDBJ databases">
        <title>Draft sequence of Acidihalobacter ferrooxidans strain DSM 14175 (strain V8).</title>
        <authorList>
            <person name="Khaleque H.N."/>
            <person name="Ramsay J.P."/>
            <person name="Murphy R.J.T."/>
            <person name="Kaksonen A.H."/>
            <person name="Boxall N.J."/>
            <person name="Watkin E.L.J."/>
        </authorList>
    </citation>
    <scope>NUCLEOTIDE SEQUENCE [LARGE SCALE GENOMIC DNA]</scope>
    <source>
        <strain evidence="9 10">V8</strain>
    </source>
</reference>
<keyword evidence="10" id="KW-1185">Reference proteome</keyword>
<evidence type="ECO:0000256" key="8">
    <source>
        <dbReference type="SAM" id="Phobius"/>
    </source>
</evidence>
<protein>
    <recommendedName>
        <fullName evidence="11">Conjugal transfer protein TraG</fullName>
    </recommendedName>
</protein>
<sequence length="365" mass="39661">MARSADPGLYRIPREQGDMTRVVWPAFGLFFLITLASFWLVTQWTAWRFGYSPALGQPMAGHVYAPWEIVIWSLRYDSPAFGAHALSVFAGAHAGMGVGGLLALILPVAYVYRRTRRLAQGRNDLHGSAHWASTEEVKASGLLPNAGNRGGVYLGAWEERPGEERSQVYLRHKGPEHVMVFAPTRSGKGVGIVIPTLLSWGESVLVHDIKGENWHLTAGYRRALGQRAAKFDPASPATPGAVRFNPLDEIRRDGNIVKDVQNIVTMIVDPDGGGLNDHWAKTGFDLLTGVVLYARRYRVWSCNHAHDGAVTPSGSYASNADGRGSTPHRAHSEMLPEHATEMRGAGETALIGNGGHGKCAACRIA</sequence>
<dbReference type="AlphaFoldDB" id="A0A1P8UDM2"/>
<evidence type="ECO:0000256" key="7">
    <source>
        <dbReference type="SAM" id="MobiDB-lite"/>
    </source>
</evidence>
<dbReference type="Pfam" id="PF02534">
    <property type="entry name" value="T4SS-DNA_transf"/>
    <property type="match status" value="1"/>
</dbReference>
<name>A0A1P8UDM2_9GAMM</name>
<feature type="transmembrane region" description="Helical" evidence="8">
    <location>
        <begin position="85"/>
        <end position="112"/>
    </location>
</feature>
<evidence type="ECO:0000256" key="1">
    <source>
        <dbReference type="ARBA" id="ARBA00004651"/>
    </source>
</evidence>
<dbReference type="SUPFAM" id="SSF52540">
    <property type="entry name" value="P-loop containing nucleoside triphosphate hydrolases"/>
    <property type="match status" value="1"/>
</dbReference>
<dbReference type="InterPro" id="IPR051539">
    <property type="entry name" value="T4SS-coupling_protein"/>
</dbReference>
<comment type="similarity">
    <text evidence="2">Belongs to the VirD4/TraG family.</text>
</comment>
<keyword evidence="3" id="KW-1003">Cell membrane</keyword>
<dbReference type="PANTHER" id="PTHR37937:SF1">
    <property type="entry name" value="CONJUGATIVE TRANSFER: DNA TRANSPORT"/>
    <property type="match status" value="1"/>
</dbReference>
<dbReference type="PANTHER" id="PTHR37937">
    <property type="entry name" value="CONJUGATIVE TRANSFER: DNA TRANSPORT"/>
    <property type="match status" value="1"/>
</dbReference>
<keyword evidence="5 8" id="KW-1133">Transmembrane helix</keyword>
<organism evidence="9 10">
    <name type="scientific">Acidihalobacter ferrooxydans</name>
    <dbReference type="NCBI Taxonomy" id="1765967"/>
    <lineage>
        <taxon>Bacteria</taxon>
        <taxon>Pseudomonadati</taxon>
        <taxon>Pseudomonadota</taxon>
        <taxon>Gammaproteobacteria</taxon>
        <taxon>Chromatiales</taxon>
        <taxon>Ectothiorhodospiraceae</taxon>
        <taxon>Acidihalobacter</taxon>
    </lineage>
</organism>
<feature type="region of interest" description="Disordered" evidence="7">
    <location>
        <begin position="311"/>
        <end position="337"/>
    </location>
</feature>
<keyword evidence="6 8" id="KW-0472">Membrane</keyword>
<dbReference type="InterPro" id="IPR003688">
    <property type="entry name" value="TraG/VirD4"/>
</dbReference>
<evidence type="ECO:0000313" key="9">
    <source>
        <dbReference type="EMBL" id="APZ41869.1"/>
    </source>
</evidence>
<evidence type="ECO:0000313" key="10">
    <source>
        <dbReference type="Proteomes" id="UP000243807"/>
    </source>
</evidence>